<name>A0ABW4AIZ8_9ACTN</name>
<dbReference type="RefSeq" id="WP_317793691.1">
    <property type="nucleotide sequence ID" value="NZ_AP028461.1"/>
</dbReference>
<keyword evidence="3" id="KW-1185">Reference proteome</keyword>
<feature type="region of interest" description="Disordered" evidence="1">
    <location>
        <begin position="168"/>
        <end position="189"/>
    </location>
</feature>
<accession>A0ABW4AIZ8</accession>
<evidence type="ECO:0000313" key="3">
    <source>
        <dbReference type="Proteomes" id="UP001597183"/>
    </source>
</evidence>
<evidence type="ECO:0000313" key="2">
    <source>
        <dbReference type="EMBL" id="MFD1370538.1"/>
    </source>
</evidence>
<protein>
    <submittedName>
        <fullName evidence="2">Uncharacterized protein</fullName>
    </submittedName>
</protein>
<gene>
    <name evidence="2" type="ORF">ACFQ5G_34825</name>
</gene>
<dbReference type="EMBL" id="JBHTMK010000044">
    <property type="protein sequence ID" value="MFD1370538.1"/>
    <property type="molecule type" value="Genomic_DNA"/>
</dbReference>
<reference evidence="3" key="1">
    <citation type="journal article" date="2019" name="Int. J. Syst. Evol. Microbiol.">
        <title>The Global Catalogue of Microorganisms (GCM) 10K type strain sequencing project: providing services to taxonomists for standard genome sequencing and annotation.</title>
        <authorList>
            <consortium name="The Broad Institute Genomics Platform"/>
            <consortium name="The Broad Institute Genome Sequencing Center for Infectious Disease"/>
            <person name="Wu L."/>
            <person name="Ma J."/>
        </authorList>
    </citation>
    <scope>NUCLEOTIDE SEQUENCE [LARGE SCALE GENOMIC DNA]</scope>
    <source>
        <strain evidence="3">CCM 7526</strain>
    </source>
</reference>
<sequence>MRFVLQNDDRSPLELVAEQAGLRRSMAPGQELVIEWTWDGFADLTCGAGRLALSMPPGGSITVTEPDPATVNDIWNSAAAPGDEVREFWVRNATGEPLRTFWEPWCGEGMIPAEAGPMRVEWTENSQGAGLIYELGLLVVWDMRGSCRAWEPSGAEVFTGGMIPCDPEGKHTPQPVPGWPLPTAAEPTA</sequence>
<dbReference type="Proteomes" id="UP001597183">
    <property type="component" value="Unassembled WGS sequence"/>
</dbReference>
<organism evidence="2 3">
    <name type="scientific">Actinoplanes sichuanensis</name>
    <dbReference type="NCBI Taxonomy" id="512349"/>
    <lineage>
        <taxon>Bacteria</taxon>
        <taxon>Bacillati</taxon>
        <taxon>Actinomycetota</taxon>
        <taxon>Actinomycetes</taxon>
        <taxon>Micromonosporales</taxon>
        <taxon>Micromonosporaceae</taxon>
        <taxon>Actinoplanes</taxon>
    </lineage>
</organism>
<comment type="caution">
    <text evidence="2">The sequence shown here is derived from an EMBL/GenBank/DDBJ whole genome shotgun (WGS) entry which is preliminary data.</text>
</comment>
<evidence type="ECO:0000256" key="1">
    <source>
        <dbReference type="SAM" id="MobiDB-lite"/>
    </source>
</evidence>
<proteinExistence type="predicted"/>